<gene>
    <name evidence="3" type="ORF">KZ820_17720</name>
</gene>
<sequence length="412" mass="45946">MTDPIKACRICGNERLEPVLDLGEQRLTGTFPRGEDFELTGGPLVLVKCVGDDTCGLVQLDRSYDLEEMYGENYGYRSGLNQSMVKHLEAKVRRITDLDLIRPGDLIVDIGSNDGTTLGFYPADGVTLVGIDPTAAKFHQYYKPHVDVIPDFFTERLVRERFPGRKARVVTSFSMFYDLEDPLAFMREIEGILEDDGVWVFEQSYLPTMLARNSYDTVCHEHIEFYALRQIHWMAERAGLAIRDVEFNDVNGGSFSVTAGKADGAPLPATVAALLSREESDGINSLEVYHRFAERTRRLREELTAFVAAARAEGKTVAALGASTKGNVLLQYCQLSPDTITAVGEVNPDKFGCVTPGTWIPIVPQEQLLGDKTDYLLVLPWHFRDFFVASRELAGNTLLFPLPELEVVPPRA</sequence>
<dbReference type="GO" id="GO:0008168">
    <property type="term" value="F:methyltransferase activity"/>
    <property type="evidence" value="ECO:0007669"/>
    <property type="project" value="UniProtKB-KW"/>
</dbReference>
<evidence type="ECO:0000313" key="4">
    <source>
        <dbReference type="Proteomes" id="UP000759103"/>
    </source>
</evidence>
<reference evidence="3 4" key="1">
    <citation type="submission" date="2021-07" db="EMBL/GenBank/DDBJ databases">
        <title>Sphingomonas sp.</title>
        <authorList>
            <person name="Feng G."/>
            <person name="Li J."/>
            <person name="Pan M."/>
        </authorList>
    </citation>
    <scope>NUCLEOTIDE SEQUENCE [LARGE SCALE GENOMIC DNA]</scope>
    <source>
        <strain evidence="3 4">RRHST34</strain>
    </source>
</reference>
<keyword evidence="3" id="KW-0808">Transferase</keyword>
<dbReference type="InterPro" id="IPR013691">
    <property type="entry name" value="MeTrfase_14"/>
</dbReference>
<proteinExistence type="predicted"/>
<dbReference type="Gene3D" id="3.40.50.150">
    <property type="entry name" value="Vaccinia Virus protein VP39"/>
    <property type="match status" value="1"/>
</dbReference>
<feature type="domain" description="Methyltransferase putative zinc binding" evidence="1">
    <location>
        <begin position="8"/>
        <end position="70"/>
    </location>
</feature>
<dbReference type="Pfam" id="PF08484">
    <property type="entry name" value="Methyltransf_14"/>
    <property type="match status" value="1"/>
</dbReference>
<dbReference type="GO" id="GO:0032259">
    <property type="term" value="P:methylation"/>
    <property type="evidence" value="ECO:0007669"/>
    <property type="project" value="UniProtKB-KW"/>
</dbReference>
<dbReference type="SUPFAM" id="SSF53335">
    <property type="entry name" value="S-adenosyl-L-methionine-dependent methyltransferases"/>
    <property type="match status" value="1"/>
</dbReference>
<accession>A0ABS7BSJ6</accession>
<dbReference type="Gene3D" id="3.40.50.720">
    <property type="entry name" value="NAD(P)-binding Rossmann-like Domain"/>
    <property type="match status" value="1"/>
</dbReference>
<name>A0ABS7BSJ6_9SPHN</name>
<dbReference type="Proteomes" id="UP000759103">
    <property type="component" value="Unassembled WGS sequence"/>
</dbReference>
<dbReference type="InterPro" id="IPR013630">
    <property type="entry name" value="Methyltransf_Zn-bd_dom_put"/>
</dbReference>
<dbReference type="Pfam" id="PF08421">
    <property type="entry name" value="Methyltransf_13"/>
    <property type="match status" value="1"/>
</dbReference>
<keyword evidence="4" id="KW-1185">Reference proteome</keyword>
<evidence type="ECO:0000313" key="3">
    <source>
        <dbReference type="EMBL" id="MBW6532584.1"/>
    </source>
</evidence>
<evidence type="ECO:0000259" key="1">
    <source>
        <dbReference type="Pfam" id="PF08421"/>
    </source>
</evidence>
<dbReference type="RefSeq" id="WP_219750144.1">
    <property type="nucleotide sequence ID" value="NZ_JAHXZN010000008.1"/>
</dbReference>
<dbReference type="InterPro" id="IPR038576">
    <property type="entry name" value="Methyltransf_Zn-bd_dom_put_sf"/>
</dbReference>
<dbReference type="Gene3D" id="6.10.250.3100">
    <property type="match status" value="1"/>
</dbReference>
<dbReference type="Pfam" id="PF13489">
    <property type="entry name" value="Methyltransf_23"/>
    <property type="match status" value="1"/>
</dbReference>
<organism evidence="3 4">
    <name type="scientific">Sphingomonas citri</name>
    <dbReference type="NCBI Taxonomy" id="2862499"/>
    <lineage>
        <taxon>Bacteria</taxon>
        <taxon>Pseudomonadati</taxon>
        <taxon>Pseudomonadota</taxon>
        <taxon>Alphaproteobacteria</taxon>
        <taxon>Sphingomonadales</taxon>
        <taxon>Sphingomonadaceae</taxon>
        <taxon>Sphingomonas</taxon>
    </lineage>
</organism>
<evidence type="ECO:0000259" key="2">
    <source>
        <dbReference type="Pfam" id="PF08484"/>
    </source>
</evidence>
<dbReference type="Gene3D" id="6.20.50.110">
    <property type="entry name" value="Methyltransferase, zinc-binding domain"/>
    <property type="match status" value="1"/>
</dbReference>
<dbReference type="EMBL" id="JAHXZN010000008">
    <property type="protein sequence ID" value="MBW6532584.1"/>
    <property type="molecule type" value="Genomic_DNA"/>
</dbReference>
<keyword evidence="3" id="KW-0489">Methyltransferase</keyword>
<comment type="caution">
    <text evidence="3">The sequence shown here is derived from an EMBL/GenBank/DDBJ whole genome shotgun (WGS) entry which is preliminary data.</text>
</comment>
<feature type="domain" description="C-methyltransferase" evidence="2">
    <location>
        <begin position="250"/>
        <end position="402"/>
    </location>
</feature>
<protein>
    <submittedName>
        <fullName evidence="3">Class I SAM-dependent methyltransferase</fullName>
    </submittedName>
</protein>
<dbReference type="InterPro" id="IPR029063">
    <property type="entry name" value="SAM-dependent_MTases_sf"/>
</dbReference>